<gene>
    <name evidence="1" type="ORF">LKD32_01085</name>
</gene>
<evidence type="ECO:0000313" key="1">
    <source>
        <dbReference type="EMBL" id="MCC2163486.1"/>
    </source>
</evidence>
<dbReference type="AlphaFoldDB" id="A0AAE3DK20"/>
<keyword evidence="1" id="KW-0238">DNA-binding</keyword>
<dbReference type="Pfam" id="PF04237">
    <property type="entry name" value="YjbR"/>
    <property type="match status" value="1"/>
</dbReference>
<dbReference type="Proteomes" id="UP001198962">
    <property type="component" value="Unassembled WGS sequence"/>
</dbReference>
<dbReference type="InterPro" id="IPR058532">
    <property type="entry name" value="YjbR/MT2646/Rv2570-like"/>
</dbReference>
<dbReference type="PANTHER" id="PTHR35145">
    <property type="entry name" value="CYTOPLASMIC PROTEIN-RELATED"/>
    <property type="match status" value="1"/>
</dbReference>
<accession>A0AAE3DK20</accession>
<organism evidence="1 2">
    <name type="scientific">Brotaphodocola catenula</name>
    <dbReference type="NCBI Taxonomy" id="2885361"/>
    <lineage>
        <taxon>Bacteria</taxon>
        <taxon>Bacillati</taxon>
        <taxon>Bacillota</taxon>
        <taxon>Clostridia</taxon>
        <taxon>Lachnospirales</taxon>
        <taxon>Lachnospiraceae</taxon>
        <taxon>Brotaphodocola</taxon>
    </lineage>
</organism>
<name>A0AAE3DK20_9FIRM</name>
<sequence>MNRTELFALVKKNYQVEPDYPWRDTNAVLRHRDTKKWFGVVLSVEGKKIGLADQDVVDLLNIKCDPILIGSLITQEGFFPAYHMNKENWISILLSEESEEIFNQQIENLLDLSYELTIEKKKTKKTNAKKKKVE</sequence>
<keyword evidence="2" id="KW-1185">Reference proteome</keyword>
<dbReference type="InterPro" id="IPR007351">
    <property type="entry name" value="YjbR"/>
</dbReference>
<reference evidence="1" key="1">
    <citation type="submission" date="2021-10" db="EMBL/GenBank/DDBJ databases">
        <title>Anaerobic single-cell dispensing facilitates the cultivation of human gut bacteria.</title>
        <authorList>
            <person name="Afrizal A."/>
        </authorList>
    </citation>
    <scope>NUCLEOTIDE SEQUENCE</scope>
    <source>
        <strain evidence="1">CLA-AA-H274</strain>
    </source>
</reference>
<comment type="caution">
    <text evidence="1">The sequence shown here is derived from an EMBL/GenBank/DDBJ whole genome shotgun (WGS) entry which is preliminary data.</text>
</comment>
<proteinExistence type="predicted"/>
<evidence type="ECO:0000313" key="2">
    <source>
        <dbReference type="Proteomes" id="UP001198962"/>
    </source>
</evidence>
<dbReference type="RefSeq" id="WP_308450347.1">
    <property type="nucleotide sequence ID" value="NZ_JAJEPU010000002.1"/>
</dbReference>
<dbReference type="Gene3D" id="3.90.1150.30">
    <property type="match status" value="1"/>
</dbReference>
<dbReference type="EMBL" id="JAJEPU010000002">
    <property type="protein sequence ID" value="MCC2163486.1"/>
    <property type="molecule type" value="Genomic_DNA"/>
</dbReference>
<dbReference type="PANTHER" id="PTHR35145:SF1">
    <property type="entry name" value="CYTOPLASMIC PROTEIN"/>
    <property type="match status" value="1"/>
</dbReference>
<protein>
    <submittedName>
        <fullName evidence="1">MmcQ/YjbR family DNA-binding protein</fullName>
    </submittedName>
</protein>
<dbReference type="InterPro" id="IPR038056">
    <property type="entry name" value="YjbR-like_sf"/>
</dbReference>
<dbReference type="SUPFAM" id="SSF142906">
    <property type="entry name" value="YjbR-like"/>
    <property type="match status" value="1"/>
</dbReference>
<dbReference type="GO" id="GO:0003677">
    <property type="term" value="F:DNA binding"/>
    <property type="evidence" value="ECO:0007669"/>
    <property type="project" value="UniProtKB-KW"/>
</dbReference>